<evidence type="ECO:0000259" key="8">
    <source>
        <dbReference type="Pfam" id="PF01182"/>
    </source>
</evidence>
<evidence type="ECO:0000313" key="10">
    <source>
        <dbReference type="Proteomes" id="UP000199071"/>
    </source>
</evidence>
<evidence type="ECO:0000313" key="9">
    <source>
        <dbReference type="EMBL" id="SDB35645.1"/>
    </source>
</evidence>
<dbReference type="UniPathway" id="UPA00115">
    <property type="reaction ID" value="UER00409"/>
</dbReference>
<dbReference type="Gene3D" id="3.40.50.1360">
    <property type="match status" value="1"/>
</dbReference>
<dbReference type="CDD" id="cd01400">
    <property type="entry name" value="6PGL"/>
    <property type="match status" value="1"/>
</dbReference>
<feature type="domain" description="Glucosamine/galactosamine-6-phosphate isomerase" evidence="8">
    <location>
        <begin position="8"/>
        <end position="214"/>
    </location>
</feature>
<protein>
    <recommendedName>
        <fullName evidence="6 7">6-phosphogluconolactonase</fullName>
        <shortName evidence="7">6PGL</shortName>
        <ecNumber evidence="5 7">3.1.1.31</ecNumber>
    </recommendedName>
</protein>
<evidence type="ECO:0000256" key="4">
    <source>
        <dbReference type="ARBA" id="ARBA00010662"/>
    </source>
</evidence>
<gene>
    <name evidence="7" type="primary">pgl</name>
    <name evidence="9" type="ORF">SAMN02982931_02669</name>
</gene>
<evidence type="ECO:0000256" key="1">
    <source>
        <dbReference type="ARBA" id="ARBA00000832"/>
    </source>
</evidence>
<dbReference type="EC" id="3.1.1.31" evidence="5 7"/>
<dbReference type="Pfam" id="PF01182">
    <property type="entry name" value="Glucosamine_iso"/>
    <property type="match status" value="1"/>
</dbReference>
<dbReference type="InterPro" id="IPR006148">
    <property type="entry name" value="Glc/Gal-6P_isomerase"/>
</dbReference>
<proteinExistence type="inferred from homology"/>
<dbReference type="EMBL" id="FMXQ01000005">
    <property type="protein sequence ID" value="SDB35645.1"/>
    <property type="molecule type" value="Genomic_DNA"/>
</dbReference>
<accession>A0A1G6CSB6</accession>
<keyword evidence="10" id="KW-1185">Reference proteome</keyword>
<dbReference type="NCBIfam" id="TIGR01198">
    <property type="entry name" value="pgl"/>
    <property type="match status" value="1"/>
</dbReference>
<dbReference type="InterPro" id="IPR037171">
    <property type="entry name" value="NagB/RpiA_transferase-like"/>
</dbReference>
<dbReference type="STRING" id="665467.SAMN02982931_02669"/>
<dbReference type="InterPro" id="IPR005900">
    <property type="entry name" value="6-phosphogluconolactonase_DevB"/>
</dbReference>
<reference evidence="9 10" key="1">
    <citation type="submission" date="2016-10" db="EMBL/GenBank/DDBJ databases">
        <authorList>
            <person name="de Groot N.N."/>
        </authorList>
    </citation>
    <scope>NUCLEOTIDE SEQUENCE [LARGE SCALE GENOMIC DNA]</scope>
    <source>
        <strain evidence="9 10">ATCC 35022</strain>
    </source>
</reference>
<evidence type="ECO:0000256" key="6">
    <source>
        <dbReference type="ARBA" id="ARBA00020337"/>
    </source>
</evidence>
<comment type="similarity">
    <text evidence="4 7">Belongs to the glucosamine/galactosamine-6-phosphate isomerase family. 6-phosphogluconolactonase subfamily.</text>
</comment>
<comment type="catalytic activity">
    <reaction evidence="1 7">
        <text>6-phospho-D-glucono-1,5-lactone + H2O = 6-phospho-D-gluconate + H(+)</text>
        <dbReference type="Rhea" id="RHEA:12556"/>
        <dbReference type="ChEBI" id="CHEBI:15377"/>
        <dbReference type="ChEBI" id="CHEBI:15378"/>
        <dbReference type="ChEBI" id="CHEBI:57955"/>
        <dbReference type="ChEBI" id="CHEBI:58759"/>
        <dbReference type="EC" id="3.1.1.31"/>
    </reaction>
</comment>
<dbReference type="InterPro" id="IPR039104">
    <property type="entry name" value="6PGL"/>
</dbReference>
<dbReference type="Proteomes" id="UP000199071">
    <property type="component" value="Unassembled WGS sequence"/>
</dbReference>
<dbReference type="GO" id="GO:0006098">
    <property type="term" value="P:pentose-phosphate shunt"/>
    <property type="evidence" value="ECO:0007669"/>
    <property type="project" value="UniProtKB-UniPathway"/>
</dbReference>
<dbReference type="RefSeq" id="WP_090876938.1">
    <property type="nucleotide sequence ID" value="NZ_FMXQ01000005.1"/>
</dbReference>
<sequence length="232" mass="24716">MQVEVFDNAEAVAAEGARRIAAAARTAIAARDRFTLAVSGGHTPWIMLAALAKEDLPWSKVQLFQVDERVAADDSPDRNLMHLRQSLLSAAPLPEANLHAMPVLASDLTVGAADYARTLEGVAGSPPRLDMIHLGLGPDGHTASLVPNDPVLDVRDRWVATTLPYQGHPRMTLTYPVLDNAGALLFVVTGAEKVDALARLRQHDPAIPAGRLDPARLLVLADEAATGRPDNG</sequence>
<dbReference type="GO" id="GO:0005975">
    <property type="term" value="P:carbohydrate metabolic process"/>
    <property type="evidence" value="ECO:0007669"/>
    <property type="project" value="UniProtKB-UniRule"/>
</dbReference>
<dbReference type="OrthoDB" id="9810967at2"/>
<dbReference type="GO" id="GO:0017057">
    <property type="term" value="F:6-phosphogluconolactonase activity"/>
    <property type="evidence" value="ECO:0007669"/>
    <property type="project" value="UniProtKB-UniRule"/>
</dbReference>
<keyword evidence="7" id="KW-0378">Hydrolase</keyword>
<evidence type="ECO:0000256" key="7">
    <source>
        <dbReference type="RuleBase" id="RU365095"/>
    </source>
</evidence>
<dbReference type="PANTHER" id="PTHR11054:SF0">
    <property type="entry name" value="6-PHOSPHOGLUCONOLACTONASE"/>
    <property type="match status" value="1"/>
</dbReference>
<dbReference type="PANTHER" id="PTHR11054">
    <property type="entry name" value="6-PHOSPHOGLUCONOLACTONASE"/>
    <property type="match status" value="1"/>
</dbReference>
<dbReference type="AlphaFoldDB" id="A0A1G6CSB6"/>
<evidence type="ECO:0000256" key="2">
    <source>
        <dbReference type="ARBA" id="ARBA00002681"/>
    </source>
</evidence>
<comment type="function">
    <text evidence="2 7">Hydrolysis of 6-phosphogluconolactone to 6-phosphogluconate.</text>
</comment>
<dbReference type="SUPFAM" id="SSF100950">
    <property type="entry name" value="NagB/RpiA/CoA transferase-like"/>
    <property type="match status" value="1"/>
</dbReference>
<evidence type="ECO:0000256" key="3">
    <source>
        <dbReference type="ARBA" id="ARBA00004961"/>
    </source>
</evidence>
<organism evidence="9 10">
    <name type="scientific">Bauldia litoralis</name>
    <dbReference type="NCBI Taxonomy" id="665467"/>
    <lineage>
        <taxon>Bacteria</taxon>
        <taxon>Pseudomonadati</taxon>
        <taxon>Pseudomonadota</taxon>
        <taxon>Alphaproteobacteria</taxon>
        <taxon>Hyphomicrobiales</taxon>
        <taxon>Kaistiaceae</taxon>
        <taxon>Bauldia</taxon>
    </lineage>
</organism>
<comment type="pathway">
    <text evidence="3 7">Carbohydrate degradation; pentose phosphate pathway; D-ribulose 5-phosphate from D-glucose 6-phosphate (oxidative stage): step 2/3.</text>
</comment>
<evidence type="ECO:0000256" key="5">
    <source>
        <dbReference type="ARBA" id="ARBA00013198"/>
    </source>
</evidence>
<name>A0A1G6CSB6_9HYPH</name>